<reference evidence="1 2" key="1">
    <citation type="submission" date="2016-10" db="EMBL/GenBank/DDBJ databases">
        <authorList>
            <person name="de Groot N.N."/>
        </authorList>
    </citation>
    <scope>NUCLEOTIDE SEQUENCE [LARGE SCALE GENOMIC DNA]</scope>
    <source>
        <strain evidence="1 2">DSM 44778</strain>
    </source>
</reference>
<sequence>MEEIGCPPLEGQATDCHGESRGLYFCLKKREGTTLQRTLPVYMDSGLTQEVGK</sequence>
<evidence type="ECO:0000313" key="2">
    <source>
        <dbReference type="Proteomes" id="UP000199545"/>
    </source>
</evidence>
<name>A0A1I3RIS7_9BACL</name>
<protein>
    <submittedName>
        <fullName evidence="1">Uncharacterized protein</fullName>
    </submittedName>
</protein>
<evidence type="ECO:0000313" key="1">
    <source>
        <dbReference type="EMBL" id="SFJ45639.1"/>
    </source>
</evidence>
<dbReference type="Proteomes" id="UP000199545">
    <property type="component" value="Unassembled WGS sequence"/>
</dbReference>
<gene>
    <name evidence="1" type="ORF">SAMN05421852_11022</name>
</gene>
<keyword evidence="2" id="KW-1185">Reference proteome</keyword>
<proteinExistence type="predicted"/>
<organism evidence="1 2">
    <name type="scientific">Thermoflavimicrobium dichotomicum</name>
    <dbReference type="NCBI Taxonomy" id="46223"/>
    <lineage>
        <taxon>Bacteria</taxon>
        <taxon>Bacillati</taxon>
        <taxon>Bacillota</taxon>
        <taxon>Bacilli</taxon>
        <taxon>Bacillales</taxon>
        <taxon>Thermoactinomycetaceae</taxon>
        <taxon>Thermoflavimicrobium</taxon>
    </lineage>
</organism>
<dbReference type="EMBL" id="FORR01000010">
    <property type="protein sequence ID" value="SFJ45639.1"/>
    <property type="molecule type" value="Genomic_DNA"/>
</dbReference>
<accession>A0A1I3RIS7</accession>
<dbReference type="AlphaFoldDB" id="A0A1I3RIS7"/>
<dbReference type="STRING" id="46223.SAMN05421852_11022"/>